<evidence type="ECO:0000256" key="3">
    <source>
        <dbReference type="ARBA" id="ARBA00022833"/>
    </source>
</evidence>
<dbReference type="AlphaFoldDB" id="A0A834ZMG1"/>
<dbReference type="PRINTS" id="PR00625">
    <property type="entry name" value="JDOMAIN"/>
</dbReference>
<dbReference type="PANTHER" id="PTHR45495">
    <property type="entry name" value="DNAJ PROTEIN JJJ1 HOMOLOG"/>
    <property type="match status" value="1"/>
</dbReference>
<evidence type="ECO:0000256" key="2">
    <source>
        <dbReference type="ARBA" id="ARBA00022771"/>
    </source>
</evidence>
<keyword evidence="1" id="KW-0479">Metal-binding</keyword>
<sequence>MASEKRCLYEILGLSRDCSPEEIRSAYRKLALQRHPDKLIQTGIPEEEATAAFQELVNAYEVLSDTRERSWYDSHRSQILFSDAKSSGSSSGFSLIPNLFAFFSNSVFSGFGDTGKGFFKVYSDLFGKIYAQEVSFAKKLGLGLGLVKDAPLMGNLESPYEQVSAFYNYWVGFGTVLDFCWVDEYDVLAGPNRKSRRLMEEENKKLRKKARKDYNETVRGLAEYVKKRDKRVIEMQLKRNLAQEKKKEEERIRKKETERAKLEKARMYEEPDWAKIEDEMENEFEEIHDDKKIDSNELYCVVCSKKFKSDKQWKNHEQSKKHREKVAELRYSFDSEEQDGKQEELSASDVDETRADLHPSVPVQDGVDELHEQFKDQFGFQEEQSEIKNPSSDEEETDVSDVNDLKGVSESFGYDEETSILEAMVSGHKSRKSAASVHQPKSSSSKPHVSIDSEEVDFVEYDNRKNTRRNRAAKNKGGKKSNEEAVSAEISEITEEVILKSNGSKIQTEEDNGHDDISHMQESSSLFCEETSTNGRGDHLLDKNHKILNQPVDRKGTVKRDTNAKLKNSSKGKKQKAASKTSGLSCETCGENFESRTKLHKHLGDTGHATLKSR</sequence>
<dbReference type="OrthoDB" id="5894at2759"/>
<dbReference type="InterPro" id="IPR036869">
    <property type="entry name" value="J_dom_sf"/>
</dbReference>
<comment type="caution">
    <text evidence="9">The sequence shown here is derived from an EMBL/GenBank/DDBJ whole genome shotgun (WGS) entry which is preliminary data.</text>
</comment>
<dbReference type="Pfam" id="PF21884">
    <property type="entry name" value="ZUO1-like_ZHD"/>
    <property type="match status" value="1"/>
</dbReference>
<dbReference type="InterPro" id="IPR018253">
    <property type="entry name" value="DnaJ_domain_CS"/>
</dbReference>
<keyword evidence="3" id="KW-0862">Zinc</keyword>
<organism evidence="9 10">
    <name type="scientific">Tetracentron sinense</name>
    <name type="common">Spur-leaf</name>
    <dbReference type="NCBI Taxonomy" id="13715"/>
    <lineage>
        <taxon>Eukaryota</taxon>
        <taxon>Viridiplantae</taxon>
        <taxon>Streptophyta</taxon>
        <taxon>Embryophyta</taxon>
        <taxon>Tracheophyta</taxon>
        <taxon>Spermatophyta</taxon>
        <taxon>Magnoliopsida</taxon>
        <taxon>Trochodendrales</taxon>
        <taxon>Trochodendraceae</taxon>
        <taxon>Tetracentron</taxon>
    </lineage>
</organism>
<dbReference type="PROSITE" id="PS50076">
    <property type="entry name" value="DNAJ_2"/>
    <property type="match status" value="1"/>
</dbReference>
<keyword evidence="5" id="KW-0175">Coiled coil</keyword>
<evidence type="ECO:0000313" key="10">
    <source>
        <dbReference type="Proteomes" id="UP000655225"/>
    </source>
</evidence>
<dbReference type="InterPro" id="IPR036236">
    <property type="entry name" value="Znf_C2H2_sf"/>
</dbReference>
<evidence type="ECO:0000256" key="5">
    <source>
        <dbReference type="SAM" id="Coils"/>
    </source>
</evidence>
<dbReference type="InterPro" id="IPR003604">
    <property type="entry name" value="Matrin/U1-like-C_Znf_C2H2"/>
</dbReference>
<dbReference type="Proteomes" id="UP000655225">
    <property type="component" value="Unassembled WGS sequence"/>
</dbReference>
<feature type="compositionally biased region" description="Basic and acidic residues" evidence="6">
    <location>
        <begin position="536"/>
        <end position="545"/>
    </location>
</feature>
<dbReference type="PROSITE" id="PS50157">
    <property type="entry name" value="ZINC_FINGER_C2H2_2"/>
    <property type="match status" value="1"/>
</dbReference>
<feature type="domain" description="C2H2-type" evidence="8">
    <location>
        <begin position="584"/>
        <end position="613"/>
    </location>
</feature>
<feature type="compositionally biased region" description="Basic and acidic residues" evidence="6">
    <location>
        <begin position="552"/>
        <end position="564"/>
    </location>
</feature>
<dbReference type="SUPFAM" id="SSF57667">
    <property type="entry name" value="beta-beta-alpha zinc fingers"/>
    <property type="match status" value="1"/>
</dbReference>
<dbReference type="SMART" id="SM00271">
    <property type="entry name" value="DnaJ"/>
    <property type="match status" value="1"/>
</dbReference>
<dbReference type="Gene3D" id="1.10.287.110">
    <property type="entry name" value="DnaJ domain"/>
    <property type="match status" value="1"/>
</dbReference>
<feature type="compositionally biased region" description="Basic residues" evidence="6">
    <location>
        <begin position="568"/>
        <end position="577"/>
    </location>
</feature>
<evidence type="ECO:0000256" key="4">
    <source>
        <dbReference type="PROSITE-ProRule" id="PRU00042"/>
    </source>
</evidence>
<evidence type="ECO:0000259" key="7">
    <source>
        <dbReference type="PROSITE" id="PS50076"/>
    </source>
</evidence>
<evidence type="ECO:0000256" key="1">
    <source>
        <dbReference type="ARBA" id="ARBA00022723"/>
    </source>
</evidence>
<dbReference type="CDD" id="cd06257">
    <property type="entry name" value="DnaJ"/>
    <property type="match status" value="1"/>
</dbReference>
<feature type="domain" description="J" evidence="7">
    <location>
        <begin position="7"/>
        <end position="76"/>
    </location>
</feature>
<name>A0A834ZMG1_TETSI</name>
<dbReference type="OMA" id="DTCGEEF"/>
<dbReference type="Pfam" id="PF00226">
    <property type="entry name" value="DnaJ"/>
    <property type="match status" value="1"/>
</dbReference>
<feature type="compositionally biased region" description="Polar residues" evidence="6">
    <location>
        <begin position="520"/>
        <end position="535"/>
    </location>
</feature>
<keyword evidence="2 4" id="KW-0863">Zinc-finger</keyword>
<feature type="coiled-coil region" evidence="5">
    <location>
        <begin position="196"/>
        <end position="265"/>
    </location>
</feature>
<dbReference type="PROSITE" id="PS00028">
    <property type="entry name" value="ZINC_FINGER_C2H2_1"/>
    <property type="match status" value="2"/>
</dbReference>
<reference evidence="9 10" key="1">
    <citation type="submission" date="2020-04" db="EMBL/GenBank/DDBJ databases">
        <title>Plant Genome Project.</title>
        <authorList>
            <person name="Zhang R.-G."/>
        </authorList>
    </citation>
    <scope>NUCLEOTIDE SEQUENCE [LARGE SCALE GENOMIC DNA]</scope>
    <source>
        <strain evidence="9">YNK0</strain>
        <tissue evidence="9">Leaf</tissue>
    </source>
</reference>
<feature type="compositionally biased region" description="Basic residues" evidence="6">
    <location>
        <begin position="466"/>
        <end position="479"/>
    </location>
</feature>
<dbReference type="Gene3D" id="3.30.160.60">
    <property type="entry name" value="Classic Zinc Finger"/>
    <property type="match status" value="1"/>
</dbReference>
<dbReference type="GO" id="GO:0003676">
    <property type="term" value="F:nucleic acid binding"/>
    <property type="evidence" value="ECO:0007669"/>
    <property type="project" value="InterPro"/>
</dbReference>
<feature type="region of interest" description="Disordered" evidence="6">
    <location>
        <begin position="501"/>
        <end position="588"/>
    </location>
</feature>
<dbReference type="InterPro" id="IPR044648">
    <property type="entry name" value="JJJ1_plant"/>
</dbReference>
<proteinExistence type="predicted"/>
<dbReference type="InterPro" id="IPR022755">
    <property type="entry name" value="Znf_C2H2_jaz"/>
</dbReference>
<dbReference type="InterPro" id="IPR001623">
    <property type="entry name" value="DnaJ_domain"/>
</dbReference>
<dbReference type="SMART" id="SM00451">
    <property type="entry name" value="ZnF_U1"/>
    <property type="match status" value="1"/>
</dbReference>
<dbReference type="SMART" id="SM00355">
    <property type="entry name" value="ZnF_C2H2"/>
    <property type="match status" value="2"/>
</dbReference>
<feature type="compositionally biased region" description="Basic and acidic residues" evidence="6">
    <location>
        <begin position="332"/>
        <end position="344"/>
    </location>
</feature>
<dbReference type="Pfam" id="PF12171">
    <property type="entry name" value="zf-C2H2_jaz"/>
    <property type="match status" value="1"/>
</dbReference>
<dbReference type="PROSITE" id="PS00636">
    <property type="entry name" value="DNAJ_1"/>
    <property type="match status" value="1"/>
</dbReference>
<feature type="compositionally biased region" description="Acidic residues" evidence="6">
    <location>
        <begin position="392"/>
        <end position="401"/>
    </location>
</feature>
<feature type="region of interest" description="Disordered" evidence="6">
    <location>
        <begin position="332"/>
        <end position="487"/>
    </location>
</feature>
<dbReference type="SUPFAM" id="SSF46565">
    <property type="entry name" value="Chaperone J-domain"/>
    <property type="match status" value="1"/>
</dbReference>
<gene>
    <name evidence="9" type="ORF">HHK36_007348</name>
</gene>
<dbReference type="EMBL" id="JABCRI010000004">
    <property type="protein sequence ID" value="KAF8408205.1"/>
    <property type="molecule type" value="Genomic_DNA"/>
</dbReference>
<dbReference type="PANTHER" id="PTHR45495:SF1">
    <property type="entry name" value="DNAJ PROTEIN JJJ1 HOMOLOG"/>
    <property type="match status" value="1"/>
</dbReference>
<keyword evidence="10" id="KW-1185">Reference proteome</keyword>
<accession>A0A834ZMG1</accession>
<evidence type="ECO:0000259" key="8">
    <source>
        <dbReference type="PROSITE" id="PS50157"/>
    </source>
</evidence>
<dbReference type="InterPro" id="IPR054076">
    <property type="entry name" value="ZUO1-like_ZHD"/>
</dbReference>
<evidence type="ECO:0000313" key="9">
    <source>
        <dbReference type="EMBL" id="KAF8408205.1"/>
    </source>
</evidence>
<protein>
    <submittedName>
        <fullName evidence="9">Uncharacterized protein</fullName>
    </submittedName>
</protein>
<dbReference type="InterPro" id="IPR013087">
    <property type="entry name" value="Znf_C2H2_type"/>
</dbReference>
<dbReference type="GO" id="GO:0008270">
    <property type="term" value="F:zinc ion binding"/>
    <property type="evidence" value="ECO:0007669"/>
    <property type="project" value="UniProtKB-KW"/>
</dbReference>
<evidence type="ECO:0000256" key="6">
    <source>
        <dbReference type="SAM" id="MobiDB-lite"/>
    </source>
</evidence>